<sequence length="210" mass="24456">MKIKLSQGYWLNMMIKNLNRITIIFLLMTIQCTTMKRDVPNEFPIPSALMTPVSVFIETSEDLKKMSGERRLLLYNEYSNYIAACACLAEFNLFINQEPPKNEVYDHILKINFTNTVTTPKVAKVLLYFFIFSAGIIPSWMSDDLKYESTLYDNNSNEIRKFSSEGDSTTYFQLLLAPAMFTKYWKKPHPITWAIQDLYNSSLISKINDY</sequence>
<dbReference type="Proteomes" id="UP000015454">
    <property type="component" value="Unassembled WGS sequence"/>
</dbReference>
<accession>T0FC85</accession>
<organism evidence="1 2">
    <name type="scientific">Leptospira broomii serovar Hurstbridge str. 5399</name>
    <dbReference type="NCBI Taxonomy" id="1049789"/>
    <lineage>
        <taxon>Bacteria</taxon>
        <taxon>Pseudomonadati</taxon>
        <taxon>Spirochaetota</taxon>
        <taxon>Spirochaetia</taxon>
        <taxon>Leptospirales</taxon>
        <taxon>Leptospiraceae</taxon>
        <taxon>Leptospira</taxon>
    </lineage>
</organism>
<comment type="caution">
    <text evidence="1">The sequence shown here is derived from an EMBL/GenBank/DDBJ whole genome shotgun (WGS) entry which is preliminary data.</text>
</comment>
<evidence type="ECO:0000313" key="1">
    <source>
        <dbReference type="EMBL" id="EQA45192.1"/>
    </source>
</evidence>
<protein>
    <submittedName>
        <fullName evidence="1">Uncharacterized protein</fullName>
    </submittedName>
</protein>
<name>T0FC85_9LEPT</name>
<dbReference type="EMBL" id="AHMO02000008">
    <property type="protein sequence ID" value="EQA45192.1"/>
    <property type="molecule type" value="Genomic_DNA"/>
</dbReference>
<evidence type="ECO:0000313" key="2">
    <source>
        <dbReference type="Proteomes" id="UP000015454"/>
    </source>
</evidence>
<keyword evidence="2" id="KW-1185">Reference proteome</keyword>
<dbReference type="AlphaFoldDB" id="T0FC85"/>
<dbReference type="RefSeq" id="WP_010570990.1">
    <property type="nucleotide sequence ID" value="NZ_AHMO02000008.1"/>
</dbReference>
<proteinExistence type="predicted"/>
<reference evidence="1" key="1">
    <citation type="submission" date="2013-05" db="EMBL/GenBank/DDBJ databases">
        <authorList>
            <person name="Harkins D.M."/>
            <person name="Durkin A.S."/>
            <person name="Brinkac L.M."/>
            <person name="Haft D.H."/>
            <person name="Selengut J.D."/>
            <person name="Sanka R."/>
            <person name="DePew J."/>
            <person name="Purushe J."/>
            <person name="Hartskeerl R.A."/>
            <person name="Ahmed A."/>
            <person name="van der Linden H."/>
            <person name="Goris M.G.A."/>
            <person name="Vinetz J.M."/>
            <person name="Sutton G.G."/>
            <person name="Nierman W.C."/>
            <person name="Fouts D.E."/>
        </authorList>
    </citation>
    <scope>NUCLEOTIDE SEQUENCE [LARGE SCALE GENOMIC DNA]</scope>
    <source>
        <strain evidence="1">5399</strain>
    </source>
</reference>
<gene>
    <name evidence="1" type="ORF">LEP1GSC050_2786</name>
</gene>